<reference evidence="9" key="2">
    <citation type="journal article" date="2021" name="PeerJ">
        <title>Extensive microbial diversity within the chicken gut microbiome revealed by metagenomics and culture.</title>
        <authorList>
            <person name="Gilroy R."/>
            <person name="Ravi A."/>
            <person name="Getino M."/>
            <person name="Pursley I."/>
            <person name="Horton D.L."/>
            <person name="Alikhan N.F."/>
            <person name="Baker D."/>
            <person name="Gharbi K."/>
            <person name="Hall N."/>
            <person name="Watson M."/>
            <person name="Adriaenssens E.M."/>
            <person name="Foster-Nyarko E."/>
            <person name="Jarju S."/>
            <person name="Secka A."/>
            <person name="Antonio M."/>
            <person name="Oren A."/>
            <person name="Chaudhuri R.R."/>
            <person name="La Ragione R."/>
            <person name="Hildebrand F."/>
            <person name="Pallen M.J."/>
        </authorList>
    </citation>
    <scope>NUCLEOTIDE SEQUENCE</scope>
    <source>
        <strain evidence="9">6919</strain>
    </source>
</reference>
<keyword evidence="3 6" id="KW-0812">Transmembrane</keyword>
<dbReference type="Gene3D" id="2.60.40.1260">
    <property type="entry name" value="Lamin Tail domain"/>
    <property type="match status" value="1"/>
</dbReference>
<dbReference type="GO" id="GO:0036376">
    <property type="term" value="P:sodium ion export across plasma membrane"/>
    <property type="evidence" value="ECO:0007669"/>
    <property type="project" value="InterPro"/>
</dbReference>
<keyword evidence="2" id="KW-1003">Cell membrane</keyword>
<dbReference type="EMBL" id="JADIMC010000097">
    <property type="protein sequence ID" value="MBO8477012.1"/>
    <property type="molecule type" value="Genomic_DNA"/>
</dbReference>
<dbReference type="InterPro" id="IPR001322">
    <property type="entry name" value="Lamin_tail_dom"/>
</dbReference>
<dbReference type="GO" id="GO:0015081">
    <property type="term" value="F:sodium ion transmembrane transporter activity"/>
    <property type="evidence" value="ECO:0007669"/>
    <property type="project" value="InterPro"/>
</dbReference>
<proteinExistence type="predicted"/>
<comment type="caution">
    <text evidence="9">The sequence shown here is derived from an EMBL/GenBank/DDBJ whole genome shotgun (WGS) entry which is preliminary data.</text>
</comment>
<evidence type="ECO:0000256" key="5">
    <source>
        <dbReference type="ARBA" id="ARBA00023136"/>
    </source>
</evidence>
<dbReference type="InterPro" id="IPR036415">
    <property type="entry name" value="Lamin_tail_dom_sf"/>
</dbReference>
<evidence type="ECO:0000256" key="3">
    <source>
        <dbReference type="ARBA" id="ARBA00022692"/>
    </source>
</evidence>
<name>A0A9D9IQX3_9BACT</name>
<dbReference type="NCBIfam" id="TIGR01195">
    <property type="entry name" value="oadG_fam"/>
    <property type="match status" value="1"/>
</dbReference>
<organism evidence="9 10">
    <name type="scientific">Candidatus Limisoma faecipullorum</name>
    <dbReference type="NCBI Taxonomy" id="2840854"/>
    <lineage>
        <taxon>Bacteria</taxon>
        <taxon>Pseudomonadati</taxon>
        <taxon>Bacteroidota</taxon>
        <taxon>Bacteroidia</taxon>
        <taxon>Bacteroidales</taxon>
        <taxon>Candidatus Limisoma</taxon>
    </lineage>
</organism>
<evidence type="ECO:0000256" key="2">
    <source>
        <dbReference type="ARBA" id="ARBA00022475"/>
    </source>
</evidence>
<evidence type="ECO:0000313" key="10">
    <source>
        <dbReference type="Proteomes" id="UP000823598"/>
    </source>
</evidence>
<keyword evidence="4 6" id="KW-1133">Transmembrane helix</keyword>
<dbReference type="InterPro" id="IPR005899">
    <property type="entry name" value="Na_pump_deCOase"/>
</dbReference>
<dbReference type="Proteomes" id="UP000823598">
    <property type="component" value="Unassembled WGS sequence"/>
</dbReference>
<dbReference type="GO" id="GO:0005886">
    <property type="term" value="C:plasma membrane"/>
    <property type="evidence" value="ECO:0007669"/>
    <property type="project" value="UniProtKB-SubCell"/>
</dbReference>
<comment type="subcellular location">
    <subcellularLocation>
        <location evidence="1">Cell membrane</location>
    </subcellularLocation>
</comment>
<dbReference type="AlphaFoldDB" id="A0A9D9IQX3"/>
<dbReference type="Pfam" id="PF00932">
    <property type="entry name" value="LTD"/>
    <property type="match status" value="1"/>
</dbReference>
<feature type="transmembrane region" description="Helical" evidence="6">
    <location>
        <begin position="201"/>
        <end position="224"/>
    </location>
</feature>
<keyword evidence="7" id="KW-0732">Signal</keyword>
<dbReference type="PROSITE" id="PS51841">
    <property type="entry name" value="LTD"/>
    <property type="match status" value="1"/>
</dbReference>
<dbReference type="Pfam" id="PF04277">
    <property type="entry name" value="OAD_gamma"/>
    <property type="match status" value="1"/>
</dbReference>
<keyword evidence="5 6" id="KW-0472">Membrane</keyword>
<feature type="signal peptide" evidence="7">
    <location>
        <begin position="1"/>
        <end position="22"/>
    </location>
</feature>
<protein>
    <submittedName>
        <fullName evidence="9">Lamin tail domain-containing protein</fullName>
    </submittedName>
</protein>
<evidence type="ECO:0000256" key="6">
    <source>
        <dbReference type="SAM" id="Phobius"/>
    </source>
</evidence>
<evidence type="ECO:0000256" key="7">
    <source>
        <dbReference type="SAM" id="SignalP"/>
    </source>
</evidence>
<gene>
    <name evidence="9" type="ORF">IAB88_08470</name>
</gene>
<evidence type="ECO:0000256" key="4">
    <source>
        <dbReference type="ARBA" id="ARBA00022989"/>
    </source>
</evidence>
<feature type="chain" id="PRO_5038999104" evidence="7">
    <location>
        <begin position="23"/>
        <end position="308"/>
    </location>
</feature>
<feature type="domain" description="LTD" evidence="8">
    <location>
        <begin position="19"/>
        <end position="141"/>
    </location>
</feature>
<evidence type="ECO:0000259" key="8">
    <source>
        <dbReference type="PROSITE" id="PS51841"/>
    </source>
</evidence>
<dbReference type="SUPFAM" id="SSF74853">
    <property type="entry name" value="Lamin A/C globular tail domain"/>
    <property type="match status" value="1"/>
</dbReference>
<accession>A0A9D9IQX3</accession>
<evidence type="ECO:0000313" key="9">
    <source>
        <dbReference type="EMBL" id="MBO8477012.1"/>
    </source>
</evidence>
<reference evidence="9" key="1">
    <citation type="submission" date="2020-10" db="EMBL/GenBank/DDBJ databases">
        <authorList>
            <person name="Gilroy R."/>
        </authorList>
    </citation>
    <scope>NUCLEOTIDE SEQUENCE</scope>
    <source>
        <strain evidence="9">6919</strain>
    </source>
</reference>
<evidence type="ECO:0000256" key="1">
    <source>
        <dbReference type="ARBA" id="ARBA00004236"/>
    </source>
</evidence>
<sequence length="308" mass="34855">MNRKTVALLLGCFLLCVASVSAQGRRAICINEVMVQNDSNYMDDYGLRHGWIELFNSSFAPIEISSMYLTNDKNNPKKYPVPRMDVNTEIPARQHIVFWADNEPNKGTFHINFKLEPGKDNWIGLYDADGKTLIDEVLVPASLGANQSYARKQDGVKDAENDANAWEVRDGSDEKYITPESNNIIIDSNEKIEMFVEHDKYGIGMTVISMLIVFVCLLILSLAFRAIGKFNSRLAQRKREEATGALESDAEVKRGPDSGEEIAAVCMALHEHLNMHDHEDFVLTINKVKRAYSPWNSKIYSLRELPHK</sequence>